<evidence type="ECO:0000313" key="11">
    <source>
        <dbReference type="Proteomes" id="UP000786693"/>
    </source>
</evidence>
<dbReference type="Proteomes" id="UP000786693">
    <property type="component" value="Unassembled WGS sequence"/>
</dbReference>
<evidence type="ECO:0000256" key="3">
    <source>
        <dbReference type="ARBA" id="ARBA00022525"/>
    </source>
</evidence>
<evidence type="ECO:0000259" key="9">
    <source>
        <dbReference type="PROSITE" id="PS50213"/>
    </source>
</evidence>
<organism evidence="10 11">
    <name type="scientific">Jannaschia pagri</name>
    <dbReference type="NCBI Taxonomy" id="2829797"/>
    <lineage>
        <taxon>Bacteria</taxon>
        <taxon>Pseudomonadati</taxon>
        <taxon>Pseudomonadota</taxon>
        <taxon>Alphaproteobacteria</taxon>
        <taxon>Rhodobacterales</taxon>
        <taxon>Roseobacteraceae</taxon>
        <taxon>Jannaschia</taxon>
    </lineage>
</organism>
<dbReference type="InterPro" id="IPR050557">
    <property type="entry name" value="RTX_toxin/Mannuronan_C5-epim"/>
</dbReference>
<dbReference type="PANTHER" id="PTHR38340">
    <property type="entry name" value="S-LAYER PROTEIN"/>
    <property type="match status" value="1"/>
</dbReference>
<feature type="domain" description="FAS1" evidence="9">
    <location>
        <begin position="1"/>
        <end position="159"/>
    </location>
</feature>
<dbReference type="Pfam" id="PF00353">
    <property type="entry name" value="HemolysinCabind"/>
    <property type="match status" value="9"/>
</dbReference>
<dbReference type="PANTHER" id="PTHR38340:SF1">
    <property type="entry name" value="S-LAYER PROTEIN"/>
    <property type="match status" value="1"/>
</dbReference>
<dbReference type="PROSITE" id="PS00330">
    <property type="entry name" value="HEMOLYSIN_CALCIUM"/>
    <property type="match status" value="7"/>
</dbReference>
<feature type="region of interest" description="Disordered" evidence="8">
    <location>
        <begin position="211"/>
        <end position="237"/>
    </location>
</feature>
<dbReference type="PRINTS" id="PR01488">
    <property type="entry name" value="RTXTOXINA"/>
</dbReference>
<feature type="compositionally biased region" description="Basic and acidic residues" evidence="8">
    <location>
        <begin position="224"/>
        <end position="233"/>
    </location>
</feature>
<dbReference type="InterPro" id="IPR003995">
    <property type="entry name" value="RTX_toxin_determinant-A"/>
</dbReference>
<dbReference type="InterPro" id="IPR011049">
    <property type="entry name" value="Serralysin-like_metalloprot_C"/>
</dbReference>
<dbReference type="SUPFAM" id="SSF82153">
    <property type="entry name" value="FAS1 domain"/>
    <property type="match status" value="1"/>
</dbReference>
<evidence type="ECO:0000256" key="8">
    <source>
        <dbReference type="SAM" id="MobiDB-lite"/>
    </source>
</evidence>
<comment type="subcellular location">
    <subcellularLocation>
        <location evidence="1">Membrane</location>
    </subcellularLocation>
    <subcellularLocation>
        <location evidence="2">Secreted</location>
    </subcellularLocation>
</comment>
<evidence type="ECO:0000256" key="1">
    <source>
        <dbReference type="ARBA" id="ARBA00004370"/>
    </source>
</evidence>
<dbReference type="EMBL" id="BPFH01000006">
    <property type="protein sequence ID" value="GIT96599.1"/>
    <property type="molecule type" value="Genomic_DNA"/>
</dbReference>
<dbReference type="InterPro" id="IPR001343">
    <property type="entry name" value="Hemolysn_Ca-bd"/>
</dbReference>
<dbReference type="PRINTS" id="PR00313">
    <property type="entry name" value="CABNDNGRPT"/>
</dbReference>
<evidence type="ECO:0000313" key="10">
    <source>
        <dbReference type="EMBL" id="GIT96599.1"/>
    </source>
</evidence>
<evidence type="ECO:0000256" key="6">
    <source>
        <dbReference type="ARBA" id="ARBA00023026"/>
    </source>
</evidence>
<feature type="region of interest" description="Disordered" evidence="8">
    <location>
        <begin position="461"/>
        <end position="484"/>
    </location>
</feature>
<feature type="region of interest" description="Disordered" evidence="8">
    <location>
        <begin position="403"/>
        <end position="429"/>
    </location>
</feature>
<keyword evidence="4" id="KW-0800">Toxin</keyword>
<feature type="region of interest" description="Disordered" evidence="8">
    <location>
        <begin position="344"/>
        <end position="368"/>
    </location>
</feature>
<accession>A0ABQ4NQS4</accession>
<dbReference type="InterPro" id="IPR000782">
    <property type="entry name" value="FAS1_domain"/>
</dbReference>
<keyword evidence="5" id="KW-0677">Repeat</keyword>
<gene>
    <name evidence="10" type="ORF">JANAI62_32220</name>
</gene>
<dbReference type="InterPro" id="IPR036378">
    <property type="entry name" value="FAS1_dom_sf"/>
</dbReference>
<dbReference type="Gene3D" id="2.30.180.10">
    <property type="entry name" value="FAS1 domain"/>
    <property type="match status" value="1"/>
</dbReference>
<keyword evidence="11" id="KW-1185">Reference proteome</keyword>
<sequence length="780" mass="78544">MTTLLEAATGNRDFSILVQAVLVAEAPRGKPSIAELLGDPSRSLSLFAPTNAAFVAAAGALGYAGPPSGALPYLLEALTLIGESHGMTLGQVVDMVLRYHLVSGDVDASGAVKTLSGLRINVNLDDGKVVDGSPETADASFDAPATLDNGTLRVIDNLLLPAQAIPAGGSLRIGTNAADSIEGTSGDDLISTGNSDDTVRAGAGDDFIKTGRGSDRAFGQAGDDTIKGGDGADRLYGQNGDDELFGQRGADFLDGGTGNDTLNGGNGNDVLWGEDGDDQILGGSGGDTIRGGDGDDGIRGGNGGDQLRGDDGADTIRAGTGNDLVFGGNGDDLVLGQNGNDRVYGNAGDDTVRGGGGNDAVLGGDGNDVLTGDGGNDYMRGHGGDDTLIGGIGDDTLFGLEDDDLLQGGDGDDRLEGGDGNDSLYGGEGKDTLLAGNGGDLAVGGAGDDVVAGGAGADILSGEDGNDSLTGNRGDDMLSGGAGNDTLRAGFGDDTLDGGEGDDLLRGWDGNDSIVGGAGNDTVIFDQFDGDLDYVAGGLHNNNVFDEAEDGFDVIDLSESKAGWTIDEAGVATSGTHRVETFEFNVIIGSDLDDDLSENGAIENSFIDEIYAGAGNDIVRINKGGSQQDIWDGGDGTDTLDFSSSIIGRTFYMETGFLSGHGGASSFENVMAGQGDDDIFGTAGDNVIDAGKGGDDLNGLGGSDTFVFRAGDGPDKIHDFDVTDDTILFDTEGFGSASVAAISGAGARLLVELQGDGASTIINFVGLTTEDFGAVEVTLL</sequence>
<dbReference type="PROSITE" id="PS50213">
    <property type="entry name" value="FAS1"/>
    <property type="match status" value="1"/>
</dbReference>
<keyword evidence="6" id="KW-0843">Virulence</keyword>
<keyword evidence="3" id="KW-0964">Secreted</keyword>
<dbReference type="Gene3D" id="2.150.10.10">
    <property type="entry name" value="Serralysin-like metalloprotease, C-terminal"/>
    <property type="match status" value="5"/>
</dbReference>
<proteinExistence type="predicted"/>
<keyword evidence="7" id="KW-0472">Membrane</keyword>
<name>A0ABQ4NQS4_9RHOB</name>
<evidence type="ECO:0000256" key="4">
    <source>
        <dbReference type="ARBA" id="ARBA00022656"/>
    </source>
</evidence>
<dbReference type="RefSeq" id="WP_220750088.1">
    <property type="nucleotide sequence ID" value="NZ_BPFH01000006.1"/>
</dbReference>
<dbReference type="SUPFAM" id="SSF51120">
    <property type="entry name" value="beta-Roll"/>
    <property type="match status" value="4"/>
</dbReference>
<protein>
    <recommendedName>
        <fullName evidence="9">FAS1 domain-containing protein</fullName>
    </recommendedName>
</protein>
<comment type="caution">
    <text evidence="10">The sequence shown here is derived from an EMBL/GenBank/DDBJ whole genome shotgun (WGS) entry which is preliminary data.</text>
</comment>
<feature type="compositionally biased region" description="Gly residues" evidence="8">
    <location>
        <begin position="353"/>
        <end position="366"/>
    </location>
</feature>
<evidence type="ECO:0000256" key="5">
    <source>
        <dbReference type="ARBA" id="ARBA00022737"/>
    </source>
</evidence>
<dbReference type="InterPro" id="IPR018511">
    <property type="entry name" value="Hemolysin-typ_Ca-bd_CS"/>
</dbReference>
<feature type="region of interest" description="Disordered" evidence="8">
    <location>
        <begin position="281"/>
        <end position="310"/>
    </location>
</feature>
<evidence type="ECO:0000256" key="2">
    <source>
        <dbReference type="ARBA" id="ARBA00004613"/>
    </source>
</evidence>
<reference evidence="10 11" key="1">
    <citation type="submission" date="2021-05" db="EMBL/GenBank/DDBJ databases">
        <title>Bacteria Genome sequencing.</title>
        <authorList>
            <person name="Takabe Y."/>
            <person name="Nakajima Y."/>
            <person name="Suzuki S."/>
            <person name="Shiozaki T."/>
        </authorList>
    </citation>
    <scope>NUCLEOTIDE SEQUENCE [LARGE SCALE GENOMIC DNA]</scope>
    <source>
        <strain evidence="10 11">AI_62</strain>
    </source>
</reference>
<evidence type="ECO:0000256" key="7">
    <source>
        <dbReference type="ARBA" id="ARBA00023136"/>
    </source>
</evidence>